<dbReference type="AlphaFoldDB" id="A0A8H7W879"/>
<dbReference type="EMBL" id="JAFJYH010000077">
    <property type="protein sequence ID" value="KAG4420805.1"/>
    <property type="molecule type" value="Genomic_DNA"/>
</dbReference>
<proteinExistence type="predicted"/>
<name>A0A8H7W879_9HELO</name>
<dbReference type="PROSITE" id="PS50181">
    <property type="entry name" value="FBOX"/>
    <property type="match status" value="1"/>
</dbReference>
<protein>
    <recommendedName>
        <fullName evidence="1">F-box domain-containing protein</fullName>
    </recommendedName>
</protein>
<dbReference type="Proteomes" id="UP000664132">
    <property type="component" value="Unassembled WGS sequence"/>
</dbReference>
<accession>A0A8H7W879</accession>
<organism evidence="2 3">
    <name type="scientific">Cadophora malorum</name>
    <dbReference type="NCBI Taxonomy" id="108018"/>
    <lineage>
        <taxon>Eukaryota</taxon>
        <taxon>Fungi</taxon>
        <taxon>Dikarya</taxon>
        <taxon>Ascomycota</taxon>
        <taxon>Pezizomycotina</taxon>
        <taxon>Leotiomycetes</taxon>
        <taxon>Helotiales</taxon>
        <taxon>Ploettnerulaceae</taxon>
        <taxon>Cadophora</taxon>
    </lineage>
</organism>
<keyword evidence="3" id="KW-1185">Reference proteome</keyword>
<comment type="caution">
    <text evidence="2">The sequence shown here is derived from an EMBL/GenBank/DDBJ whole genome shotgun (WGS) entry which is preliminary data.</text>
</comment>
<gene>
    <name evidence="2" type="ORF">IFR04_006085</name>
</gene>
<reference evidence="2" key="1">
    <citation type="submission" date="2021-02" db="EMBL/GenBank/DDBJ databases">
        <title>Genome sequence Cadophora malorum strain M34.</title>
        <authorList>
            <person name="Stefanovic E."/>
            <person name="Vu D."/>
            <person name="Scully C."/>
            <person name="Dijksterhuis J."/>
            <person name="Roader J."/>
            <person name="Houbraken J."/>
        </authorList>
    </citation>
    <scope>NUCLEOTIDE SEQUENCE</scope>
    <source>
        <strain evidence="2">M34</strain>
    </source>
</reference>
<dbReference type="OrthoDB" id="5281164at2759"/>
<evidence type="ECO:0000313" key="3">
    <source>
        <dbReference type="Proteomes" id="UP000664132"/>
    </source>
</evidence>
<sequence length="256" mass="29940">MEPNMKIPPPKDAQVPKELSGRHLLNLPAELLQEITSHLIPADFPSKHYLRMTCRLLWNTISTDTKQDLRELDQTEQCIARDFIACTICLRLRHESKFADKMRNIMRSEGILTVHRQTKRRFCIECGLARKLYTPGCYLQIDGVGYTICIKDRGTETLQISAYETTEPDDCRELKMLRKRYCRKCWLRIRRDVLEILADMERKSEREDMETGVLWGEDIMGLQFSVTPTPVKRDLFLCKLREEFQKERGDSPGINA</sequence>
<evidence type="ECO:0000313" key="2">
    <source>
        <dbReference type="EMBL" id="KAG4420805.1"/>
    </source>
</evidence>
<feature type="domain" description="F-box" evidence="1">
    <location>
        <begin position="21"/>
        <end position="72"/>
    </location>
</feature>
<dbReference type="InterPro" id="IPR001810">
    <property type="entry name" value="F-box_dom"/>
</dbReference>
<evidence type="ECO:0000259" key="1">
    <source>
        <dbReference type="PROSITE" id="PS50181"/>
    </source>
</evidence>